<dbReference type="RefSeq" id="YP_007006515.1">
    <property type="nucleotide sequence ID" value="NC_019519.1"/>
</dbReference>
<proteinExistence type="predicted"/>
<dbReference type="Proteomes" id="UP000003754">
    <property type="component" value="Segment"/>
</dbReference>
<gene>
    <name evidence="1" type="ORF">7-7-1_00059</name>
</gene>
<keyword evidence="2" id="KW-1185">Reference proteome</keyword>
<name>J7F9E8_9CAUD</name>
<protein>
    <submittedName>
        <fullName evidence="1">Uncharacterized protein</fullName>
    </submittedName>
</protein>
<evidence type="ECO:0000313" key="1">
    <source>
        <dbReference type="EMBL" id="AFH19757.1"/>
    </source>
</evidence>
<dbReference type="EMBL" id="JQ312117">
    <property type="protein sequence ID" value="AFH19757.1"/>
    <property type="molecule type" value="Genomic_DNA"/>
</dbReference>
<dbReference type="KEGG" id="vg:14012012"/>
<accession>J7F9E8</accession>
<evidence type="ECO:0000313" key="2">
    <source>
        <dbReference type="Proteomes" id="UP000003754"/>
    </source>
</evidence>
<dbReference type="GeneID" id="14012012"/>
<sequence length="74" mass="8117">MNKRKLQSLINATVKANNACHKAEQALNEFCEDEWGFVPVDRDCDNIIDSVYGGCGQSTGMSAQGFIDDMEASK</sequence>
<reference evidence="1 2" key="1">
    <citation type="submission" date="2011-12" db="EMBL/GenBank/DDBJ databases">
        <title>The genome sequence of the flagella-specific Agrobacterium bacteriophage 7-7-1.</title>
        <authorList>
            <person name="Schmitt R."/>
            <person name="Van den Bossche A."/>
            <person name="Lavigne R."/>
            <person name="Kropinski A.M."/>
        </authorList>
    </citation>
    <scope>NUCLEOTIDE SEQUENCE [LARGE SCALE GENOMIC DNA]</scope>
</reference>
<organism evidence="1 2">
    <name type="scientific">Agrobacterium phage 7-7-1</name>
    <dbReference type="NCBI Taxonomy" id="1161931"/>
    <lineage>
        <taxon>Viruses</taxon>
        <taxon>Duplodnaviria</taxon>
        <taxon>Heunggongvirae</taxon>
        <taxon>Uroviricota</taxon>
        <taxon>Caudoviricetes</taxon>
        <taxon>Schmittlotzvirus</taxon>
        <taxon>Schmittlotzvirus sv771</taxon>
    </lineage>
</organism>